<dbReference type="SUPFAM" id="SSF51905">
    <property type="entry name" value="FAD/NAD(P)-binding domain"/>
    <property type="match status" value="1"/>
</dbReference>
<accession>A0A075GZ23</accession>
<feature type="domain" description="Digeranylgeranylglycerophospholipid reductase catalytic" evidence="1">
    <location>
        <begin position="195"/>
        <end position="247"/>
    </location>
</feature>
<sequence>MSRGEVEHRQVLVVGAGPGGSATAQRLAEQGLDVLVLERRQVVGNPANCGECVPLWGEMHDTYPKIRDDEWLQDYFQFPHWVIAKNLNWMRLYGPSMRAYGFELQCISVHRLQYDGHLADRAINAGAEVRTGIELRNVKAQPKLGRDLYVTNEGRFSADYVIDATGSLAHVARLRGQGSRPGVQLPTVFCQASGEMPDSFDIFIGSVAPGGYAWIIPKGDDIANVGLGVHHRHIDGSLKDRLDEFCQGLGYEVLSWGGGWIPLGGMVKTAVHDNVLAVGDAAGLVMPSNGGGIGQAIVSGKMAADAVVAHLKDGTPLAAYDATMRGAMGKQLAISTRTKNLFWTFCRNDWMTSAAMRFLGVNGLRRAVDCRRPFYLI</sequence>
<dbReference type="GO" id="GO:0016628">
    <property type="term" value="F:oxidoreductase activity, acting on the CH-CH group of donors, NAD or NADP as acceptor"/>
    <property type="evidence" value="ECO:0007669"/>
    <property type="project" value="InterPro"/>
</dbReference>
<dbReference type="InterPro" id="IPR050407">
    <property type="entry name" value="Geranylgeranyl_reductase"/>
</dbReference>
<dbReference type="Pfam" id="PF13450">
    <property type="entry name" value="NAD_binding_8"/>
    <property type="match status" value="1"/>
</dbReference>
<dbReference type="PRINTS" id="PR00420">
    <property type="entry name" value="RNGMNOXGNASE"/>
</dbReference>
<dbReference type="NCBIfam" id="TIGR02032">
    <property type="entry name" value="GG-red-SF"/>
    <property type="match status" value="1"/>
</dbReference>
<dbReference type="AlphaFoldDB" id="A0A075GZ23"/>
<dbReference type="InterPro" id="IPR054715">
    <property type="entry name" value="GGR_cat"/>
</dbReference>
<protein>
    <submittedName>
        <fullName evidence="2">Geranylgeranyl reductase</fullName>
    </submittedName>
</protein>
<dbReference type="PANTHER" id="PTHR42685">
    <property type="entry name" value="GERANYLGERANYL DIPHOSPHATE REDUCTASE"/>
    <property type="match status" value="1"/>
</dbReference>
<dbReference type="PANTHER" id="PTHR42685:SF22">
    <property type="entry name" value="CONDITIONED MEDIUM FACTOR RECEPTOR 1"/>
    <property type="match status" value="1"/>
</dbReference>
<name>A0A075GZ23_9EURY</name>
<evidence type="ECO:0000313" key="2">
    <source>
        <dbReference type="EMBL" id="AIF07492.1"/>
    </source>
</evidence>
<proteinExistence type="predicted"/>
<organism evidence="2">
    <name type="scientific">uncultured marine group II/III euryarchaeote KM3_203_B10</name>
    <dbReference type="NCBI Taxonomy" id="1457981"/>
    <lineage>
        <taxon>Archaea</taxon>
        <taxon>Methanobacteriati</taxon>
        <taxon>Methanobacteriota</taxon>
        <taxon>environmental samples</taxon>
    </lineage>
</organism>
<evidence type="ECO:0000259" key="1">
    <source>
        <dbReference type="Pfam" id="PF22578"/>
    </source>
</evidence>
<dbReference type="Pfam" id="PF22578">
    <property type="entry name" value="GGR_cat"/>
    <property type="match status" value="1"/>
</dbReference>
<dbReference type="InterPro" id="IPR036188">
    <property type="entry name" value="FAD/NAD-bd_sf"/>
</dbReference>
<dbReference type="EMBL" id="KF900804">
    <property type="protein sequence ID" value="AIF07492.1"/>
    <property type="molecule type" value="Genomic_DNA"/>
</dbReference>
<dbReference type="Gene3D" id="3.50.50.60">
    <property type="entry name" value="FAD/NAD(P)-binding domain"/>
    <property type="match status" value="1"/>
</dbReference>
<reference evidence="2" key="1">
    <citation type="journal article" date="2014" name="Genome Biol. Evol.">
        <title>Pangenome evidence for extensive interdomain horizontal transfer affecting lineage core and shell genes in uncultured planktonic thaumarchaeota and euryarchaeota.</title>
        <authorList>
            <person name="Deschamps P."/>
            <person name="Zivanovic Y."/>
            <person name="Moreira D."/>
            <person name="Rodriguez-Valera F."/>
            <person name="Lopez-Garcia P."/>
        </authorList>
    </citation>
    <scope>NUCLEOTIDE SEQUENCE</scope>
</reference>
<dbReference type="InterPro" id="IPR011777">
    <property type="entry name" value="Geranylgeranyl_Rdtase_fam"/>
</dbReference>